<dbReference type="STRING" id="118168.MC7420_6525"/>
<accession>B4VQT5</accession>
<sequence length="50" mass="5845">MRSFFKFHDNNSSATNQGHQRLNPKPGLNFPGNFQRTRSHYPMLNITIIL</sequence>
<dbReference type="HOGENOM" id="CLU_3116737_0_0_3"/>
<feature type="compositionally biased region" description="Polar residues" evidence="1">
    <location>
        <begin position="10"/>
        <end position="20"/>
    </location>
</feature>
<name>B4VQT5_9CYAN</name>
<protein>
    <submittedName>
        <fullName evidence="2">Uncharacterized protein</fullName>
    </submittedName>
</protein>
<organism evidence="2 3">
    <name type="scientific">Coleofasciculus chthonoplastes PCC 7420</name>
    <dbReference type="NCBI Taxonomy" id="118168"/>
    <lineage>
        <taxon>Bacteria</taxon>
        <taxon>Bacillati</taxon>
        <taxon>Cyanobacteriota</taxon>
        <taxon>Cyanophyceae</taxon>
        <taxon>Coleofasciculales</taxon>
        <taxon>Coleofasciculaceae</taxon>
        <taxon>Coleofasciculus</taxon>
    </lineage>
</organism>
<dbReference type="AlphaFoldDB" id="B4VQT5"/>
<feature type="region of interest" description="Disordered" evidence="1">
    <location>
        <begin position="1"/>
        <end position="34"/>
    </location>
</feature>
<dbReference type="EMBL" id="DS989848">
    <property type="protein sequence ID" value="EDX75870.1"/>
    <property type="molecule type" value="Genomic_DNA"/>
</dbReference>
<dbReference type="Proteomes" id="UP000003835">
    <property type="component" value="Unassembled WGS sequence"/>
</dbReference>
<reference evidence="2 3" key="1">
    <citation type="submission" date="2008-07" db="EMBL/GenBank/DDBJ databases">
        <authorList>
            <person name="Tandeau de Marsac N."/>
            <person name="Ferriera S."/>
            <person name="Johnson J."/>
            <person name="Kravitz S."/>
            <person name="Beeson K."/>
            <person name="Sutton G."/>
            <person name="Rogers Y.-H."/>
            <person name="Friedman R."/>
            <person name="Frazier M."/>
            <person name="Venter J.C."/>
        </authorList>
    </citation>
    <scope>NUCLEOTIDE SEQUENCE [LARGE SCALE GENOMIC DNA]</scope>
    <source>
        <strain evidence="2 3">PCC 7420</strain>
    </source>
</reference>
<gene>
    <name evidence="2" type="ORF">MC7420_6525</name>
</gene>
<evidence type="ECO:0000313" key="3">
    <source>
        <dbReference type="Proteomes" id="UP000003835"/>
    </source>
</evidence>
<proteinExistence type="predicted"/>
<keyword evidence="3" id="KW-1185">Reference proteome</keyword>
<evidence type="ECO:0000313" key="2">
    <source>
        <dbReference type="EMBL" id="EDX75870.1"/>
    </source>
</evidence>
<evidence type="ECO:0000256" key="1">
    <source>
        <dbReference type="SAM" id="MobiDB-lite"/>
    </source>
</evidence>